<dbReference type="PROSITE" id="PS51099">
    <property type="entry name" value="PTS_EIIB_TYPE_2"/>
    <property type="match status" value="1"/>
</dbReference>
<evidence type="ECO:0000259" key="6">
    <source>
        <dbReference type="PROSITE" id="PS51094"/>
    </source>
</evidence>
<dbReference type="InterPro" id="IPR036095">
    <property type="entry name" value="PTS_EIIB-like_sf"/>
</dbReference>
<dbReference type="Proteomes" id="UP000261032">
    <property type="component" value="Unassembled WGS sequence"/>
</dbReference>
<dbReference type="InterPro" id="IPR016152">
    <property type="entry name" value="PTrfase/Anion_transptr"/>
</dbReference>
<organism evidence="9 10">
    <name type="scientific">Thomasclavelia ramosa</name>
    <dbReference type="NCBI Taxonomy" id="1547"/>
    <lineage>
        <taxon>Bacteria</taxon>
        <taxon>Bacillati</taxon>
        <taxon>Bacillota</taxon>
        <taxon>Erysipelotrichia</taxon>
        <taxon>Erysipelotrichales</taxon>
        <taxon>Coprobacillaceae</taxon>
        <taxon>Thomasclavelia</taxon>
    </lineage>
</organism>
<dbReference type="GO" id="GO:0006355">
    <property type="term" value="P:regulation of DNA-templated transcription"/>
    <property type="evidence" value="ECO:0007669"/>
    <property type="project" value="InterPro"/>
</dbReference>
<comment type="caution">
    <text evidence="9">The sequence shown here is derived from an EMBL/GenBank/DDBJ whole genome shotgun (WGS) entry which is preliminary data.</text>
</comment>
<dbReference type="SUPFAM" id="SSF52794">
    <property type="entry name" value="PTS system IIB component-like"/>
    <property type="match status" value="1"/>
</dbReference>
<dbReference type="PANTHER" id="PTHR30185:SF18">
    <property type="entry name" value="TRANSCRIPTIONAL REGULATOR MTLR"/>
    <property type="match status" value="1"/>
</dbReference>
<evidence type="ECO:0000256" key="2">
    <source>
        <dbReference type="ARBA" id="ARBA00022737"/>
    </source>
</evidence>
<dbReference type="InterPro" id="IPR036634">
    <property type="entry name" value="PRD_sf"/>
</dbReference>
<keyword evidence="2" id="KW-0677">Repeat</keyword>
<dbReference type="Pfam" id="PF05043">
    <property type="entry name" value="Mga"/>
    <property type="match status" value="1"/>
</dbReference>
<accession>A0A3E3EE80</accession>
<reference evidence="9 10" key="1">
    <citation type="submission" date="2018-08" db="EMBL/GenBank/DDBJ databases">
        <title>A genome reference for cultivated species of the human gut microbiota.</title>
        <authorList>
            <person name="Zou Y."/>
            <person name="Xue W."/>
            <person name="Luo G."/>
        </authorList>
    </citation>
    <scope>NUCLEOTIDE SEQUENCE [LARGE SCALE GENOMIC DNA]</scope>
    <source>
        <strain evidence="9 10">OM06-4</strain>
    </source>
</reference>
<dbReference type="InterPro" id="IPR050661">
    <property type="entry name" value="BglG_antiterminators"/>
</dbReference>
<evidence type="ECO:0000256" key="4">
    <source>
        <dbReference type="ARBA" id="ARBA00023159"/>
    </source>
</evidence>
<keyword evidence="5" id="KW-0804">Transcription</keyword>
<dbReference type="PROSITE" id="PS51094">
    <property type="entry name" value="PTS_EIIA_TYPE_2"/>
    <property type="match status" value="1"/>
</dbReference>
<dbReference type="Pfam" id="PF00874">
    <property type="entry name" value="PRD"/>
    <property type="match status" value="2"/>
</dbReference>
<evidence type="ECO:0000256" key="5">
    <source>
        <dbReference type="ARBA" id="ARBA00023163"/>
    </source>
</evidence>
<keyword evidence="1" id="KW-0808">Transferase</keyword>
<dbReference type="InterPro" id="IPR007737">
    <property type="entry name" value="Mga_HTH"/>
</dbReference>
<dbReference type="CDD" id="cd00211">
    <property type="entry name" value="PTS_IIA_fru"/>
    <property type="match status" value="1"/>
</dbReference>
<feature type="domain" description="PTS EIIB type-2" evidence="7">
    <location>
        <begin position="413"/>
        <end position="502"/>
    </location>
</feature>
<dbReference type="PROSITE" id="PS51372">
    <property type="entry name" value="PRD_2"/>
    <property type="match status" value="2"/>
</dbReference>
<dbReference type="GO" id="GO:0009401">
    <property type="term" value="P:phosphoenolpyruvate-dependent sugar phosphotransferase system"/>
    <property type="evidence" value="ECO:0007669"/>
    <property type="project" value="InterPro"/>
</dbReference>
<dbReference type="CDD" id="cd05568">
    <property type="entry name" value="PTS_IIB_bgl_like"/>
    <property type="match status" value="1"/>
</dbReference>
<gene>
    <name evidence="9" type="ORF">DXB93_06205</name>
</gene>
<evidence type="ECO:0000256" key="3">
    <source>
        <dbReference type="ARBA" id="ARBA00023015"/>
    </source>
</evidence>
<feature type="domain" description="PTS EIIA type-2" evidence="6">
    <location>
        <begin position="553"/>
        <end position="695"/>
    </location>
</feature>
<dbReference type="EMBL" id="QUSL01000007">
    <property type="protein sequence ID" value="RGD86214.1"/>
    <property type="molecule type" value="Genomic_DNA"/>
</dbReference>
<keyword evidence="4" id="KW-0010">Activator</keyword>
<proteinExistence type="predicted"/>
<evidence type="ECO:0000313" key="10">
    <source>
        <dbReference type="Proteomes" id="UP000261032"/>
    </source>
</evidence>
<evidence type="ECO:0000256" key="1">
    <source>
        <dbReference type="ARBA" id="ARBA00022679"/>
    </source>
</evidence>
<evidence type="ECO:0000313" key="9">
    <source>
        <dbReference type="EMBL" id="RGD86214.1"/>
    </source>
</evidence>
<dbReference type="SUPFAM" id="SSF63520">
    <property type="entry name" value="PTS-regulatory domain, PRD"/>
    <property type="match status" value="2"/>
</dbReference>
<dbReference type="SUPFAM" id="SSF55804">
    <property type="entry name" value="Phoshotransferase/anion transport protein"/>
    <property type="match status" value="1"/>
</dbReference>
<feature type="domain" description="PRD" evidence="8">
    <location>
        <begin position="193"/>
        <end position="298"/>
    </location>
</feature>
<keyword evidence="3" id="KW-0805">Transcription regulation</keyword>
<dbReference type="InterPro" id="IPR013011">
    <property type="entry name" value="PTS_EIIB_2"/>
</dbReference>
<evidence type="ECO:0000259" key="8">
    <source>
        <dbReference type="PROSITE" id="PS51372"/>
    </source>
</evidence>
<dbReference type="RefSeq" id="WP_117580999.1">
    <property type="nucleotide sequence ID" value="NZ_QUSL01000007.1"/>
</dbReference>
<dbReference type="AlphaFoldDB" id="A0A3E3EE80"/>
<dbReference type="InterPro" id="IPR002178">
    <property type="entry name" value="PTS_EIIA_type-2_dom"/>
</dbReference>
<feature type="domain" description="PRD" evidence="8">
    <location>
        <begin position="302"/>
        <end position="409"/>
    </location>
</feature>
<dbReference type="Pfam" id="PF00359">
    <property type="entry name" value="PTS_EIIA_2"/>
    <property type="match status" value="1"/>
</dbReference>
<dbReference type="GO" id="GO:0008982">
    <property type="term" value="F:protein-N(PI)-phosphohistidine-sugar phosphotransferase activity"/>
    <property type="evidence" value="ECO:0007669"/>
    <property type="project" value="InterPro"/>
</dbReference>
<sequence>MNTRSVEILKKLCGGKNYQVEDLAHDFEISIRMIRYVIDDINDFLETINIKKNIMIRNGKIQFNITHQEKEILMKEISNLDNYVYAISPFERKCYILVSMWCCSEPLTSQYFADEMNVSKSSIDKDILSIRQEYEGYDFSINVKTGKGSYIEGDERDIRSCFFRVIEKNIDFNKFMHFQYTPITFIEKNIYRMAFDKYWKIIIKVMNDFESHSEKKLTYLSYKDICIHLAVSLTRIELGYDIILHQDYLIEISKTEGYHDAQFICSQIMQALNIKMSQSEVAIITILLNSARYTTLKRYVIYDWANIQMIATTLAFKVGEKLNVNFSRDEELINSLTLHLGPTVFKLQNQVPVVNPSLTVIKKNYHEVFIALLETIDELCYKELKGIKEDDIAFLTLHFCAALERKNRFKDVYNVVIVCVHGFGTASLMKEMICSRFKNIIVKKTVTEERILNIDLSNIDFIISSIDLQIMQCLVVKVNVILKESDYRLIENAMEKIVHQNIQESDTFMDGILSIVKRNCEIVNYQQLFDDFSKYFKDLGIDAGIKLQPLLNEYLTADKVLLCDTVDHWETAVCCAGQMLVKSQDIAECYIKSMIDTVKKSGSYMVIDEGIALIHGEIDYGVNQTSMSLLIIKNGVKFNHDKYDPVHIILCLAAKDNYTHMKALNNFIKFLENIRNNGIERYFELDYVLDQINEVSKYD</sequence>
<dbReference type="Gene3D" id="1.10.1790.10">
    <property type="entry name" value="PRD domain"/>
    <property type="match status" value="2"/>
</dbReference>
<dbReference type="Gene3D" id="3.40.930.10">
    <property type="entry name" value="Mannitol-specific EII, Chain A"/>
    <property type="match status" value="1"/>
</dbReference>
<name>A0A3E3EE80_9FIRM</name>
<protein>
    <submittedName>
        <fullName evidence="9">PRD domain-containing protein</fullName>
    </submittedName>
</protein>
<dbReference type="InterPro" id="IPR011608">
    <property type="entry name" value="PRD"/>
</dbReference>
<evidence type="ECO:0000259" key="7">
    <source>
        <dbReference type="PROSITE" id="PS51099"/>
    </source>
</evidence>
<dbReference type="PANTHER" id="PTHR30185">
    <property type="entry name" value="CRYPTIC BETA-GLUCOSIDE BGL OPERON ANTITERMINATOR"/>
    <property type="match status" value="1"/>
</dbReference>